<dbReference type="OrthoDB" id="8451645at2"/>
<dbReference type="PROSITE" id="PS50297">
    <property type="entry name" value="ANK_REP_REGION"/>
    <property type="match status" value="1"/>
</dbReference>
<dbReference type="EMBL" id="OMOQ01000001">
    <property type="protein sequence ID" value="SPH17905.1"/>
    <property type="molecule type" value="Genomic_DNA"/>
</dbReference>
<dbReference type="Gene3D" id="1.25.40.20">
    <property type="entry name" value="Ankyrin repeat-containing domain"/>
    <property type="match status" value="1"/>
</dbReference>
<reference evidence="2 3" key="1">
    <citation type="submission" date="2018-03" db="EMBL/GenBank/DDBJ databases">
        <authorList>
            <person name="Keele B.F."/>
        </authorList>
    </citation>
    <scope>NUCLEOTIDE SEQUENCE [LARGE SCALE GENOMIC DNA]</scope>
    <source>
        <strain evidence="2 3">CECT 8626</strain>
    </source>
</reference>
<protein>
    <submittedName>
        <fullName evidence="2">Uncharacterized protein</fullName>
    </submittedName>
</protein>
<dbReference type="Proteomes" id="UP000244924">
    <property type="component" value="Unassembled WGS sequence"/>
</dbReference>
<feature type="repeat" description="ANK" evidence="1">
    <location>
        <begin position="54"/>
        <end position="76"/>
    </location>
</feature>
<dbReference type="AlphaFoldDB" id="A0A2R8B5N3"/>
<accession>A0A2R8B5N3</accession>
<keyword evidence="1" id="KW-0040">ANK repeat</keyword>
<proteinExistence type="predicted"/>
<gene>
    <name evidence="2" type="ORF">DEA8626_01433</name>
</gene>
<sequence>MLWIETDEQNRPIALDRPRYAADDMLAAARRADTGSVLAALARGEDVNMTDEQTGLSALHLAVASNNIELTKALVEEHGAAFFADGFGRWPSVIAAEMAGVSDELSDYIVLAEARFIDAQSK</sequence>
<dbReference type="SUPFAM" id="SSF48403">
    <property type="entry name" value="Ankyrin repeat"/>
    <property type="match status" value="1"/>
</dbReference>
<dbReference type="Pfam" id="PF12796">
    <property type="entry name" value="Ank_2"/>
    <property type="match status" value="1"/>
</dbReference>
<evidence type="ECO:0000256" key="1">
    <source>
        <dbReference type="PROSITE-ProRule" id="PRU00023"/>
    </source>
</evidence>
<organism evidence="2 3">
    <name type="scientific">Albidovulum aquaemixtae</name>
    <dbReference type="NCBI Taxonomy" id="1542388"/>
    <lineage>
        <taxon>Bacteria</taxon>
        <taxon>Pseudomonadati</taxon>
        <taxon>Pseudomonadota</taxon>
        <taxon>Alphaproteobacteria</taxon>
        <taxon>Rhodobacterales</taxon>
        <taxon>Paracoccaceae</taxon>
        <taxon>Albidovulum</taxon>
    </lineage>
</organism>
<dbReference type="PROSITE" id="PS50088">
    <property type="entry name" value="ANK_REPEAT"/>
    <property type="match status" value="1"/>
</dbReference>
<evidence type="ECO:0000313" key="3">
    <source>
        <dbReference type="Proteomes" id="UP000244924"/>
    </source>
</evidence>
<evidence type="ECO:0000313" key="2">
    <source>
        <dbReference type="EMBL" id="SPH17905.1"/>
    </source>
</evidence>
<dbReference type="InterPro" id="IPR036770">
    <property type="entry name" value="Ankyrin_rpt-contain_sf"/>
</dbReference>
<keyword evidence="3" id="KW-1185">Reference proteome</keyword>
<dbReference type="RefSeq" id="WP_108852295.1">
    <property type="nucleotide sequence ID" value="NZ_OMOQ01000001.1"/>
</dbReference>
<dbReference type="InterPro" id="IPR002110">
    <property type="entry name" value="Ankyrin_rpt"/>
</dbReference>
<name>A0A2R8B5N3_9RHOB</name>